<feature type="transmembrane region" description="Helical" evidence="1">
    <location>
        <begin position="91"/>
        <end position="111"/>
    </location>
</feature>
<name>A0A1B8SI46_9MYCO</name>
<reference evidence="2 3" key="1">
    <citation type="submission" date="2015-06" db="EMBL/GenBank/DDBJ databases">
        <title>Genome sequence of Mycobacterium kumamotonense strain Roo.</title>
        <authorList>
            <person name="Greninger A.L."/>
            <person name="Cunningham G."/>
            <person name="Miller S."/>
        </authorList>
    </citation>
    <scope>NUCLEOTIDE SEQUENCE [LARGE SCALE GENOMIC DNA]</scope>
    <source>
        <strain evidence="2 3">Roo</strain>
    </source>
</reference>
<dbReference type="EMBL" id="LFOE01000007">
    <property type="protein sequence ID" value="OBY32383.1"/>
    <property type="molecule type" value="Genomic_DNA"/>
</dbReference>
<comment type="caution">
    <text evidence="2">The sequence shown here is derived from an EMBL/GenBank/DDBJ whole genome shotgun (WGS) entry which is preliminary data.</text>
</comment>
<keyword evidence="1" id="KW-0812">Transmembrane</keyword>
<feature type="transmembrane region" description="Helical" evidence="1">
    <location>
        <begin position="51"/>
        <end position="71"/>
    </location>
</feature>
<feature type="transmembrane region" description="Helical" evidence="1">
    <location>
        <begin position="153"/>
        <end position="170"/>
    </location>
</feature>
<feature type="transmembrane region" description="Helical" evidence="1">
    <location>
        <begin position="120"/>
        <end position="141"/>
    </location>
</feature>
<accession>A0A1B8SI46</accession>
<dbReference type="AlphaFoldDB" id="A0A1B8SI46"/>
<evidence type="ECO:0000313" key="2">
    <source>
        <dbReference type="EMBL" id="OBY32383.1"/>
    </source>
</evidence>
<keyword evidence="3" id="KW-1185">Reference proteome</keyword>
<sequence>MYWPHNHPIIVVTVLDRPLPLAVLFGYSAWTGACSYIIYRLAQTGTTTRKLFQLYLGACVLELLVELPFTALKVYDYYGSHPFSVAHLGLWEAPITALAPFLGGLLVFLVADRHQGPGRVLVGLFIPVTCIFGMYMVTSWSAAITMNSDLPKMINWFTAALSMCIAVYLARLCSIELPKLAGIQAGADPTSRREPAHRRHQPAK</sequence>
<feature type="transmembrane region" description="Helical" evidence="1">
    <location>
        <begin position="20"/>
        <end position="39"/>
    </location>
</feature>
<protein>
    <submittedName>
        <fullName evidence="2">Uncharacterized protein</fullName>
    </submittedName>
</protein>
<dbReference type="Proteomes" id="UP000092668">
    <property type="component" value="Unassembled WGS sequence"/>
</dbReference>
<keyword evidence="1" id="KW-0472">Membrane</keyword>
<gene>
    <name evidence="2" type="ORF">ACT18_07800</name>
</gene>
<proteinExistence type="predicted"/>
<organism evidence="2 3">
    <name type="scientific">Mycolicibacter kumamotonensis</name>
    <dbReference type="NCBI Taxonomy" id="354243"/>
    <lineage>
        <taxon>Bacteria</taxon>
        <taxon>Bacillati</taxon>
        <taxon>Actinomycetota</taxon>
        <taxon>Actinomycetes</taxon>
        <taxon>Mycobacteriales</taxon>
        <taxon>Mycobacteriaceae</taxon>
        <taxon>Mycolicibacter</taxon>
    </lineage>
</organism>
<keyword evidence="1" id="KW-1133">Transmembrane helix</keyword>
<evidence type="ECO:0000256" key="1">
    <source>
        <dbReference type="SAM" id="Phobius"/>
    </source>
</evidence>
<evidence type="ECO:0000313" key="3">
    <source>
        <dbReference type="Proteomes" id="UP000092668"/>
    </source>
</evidence>